<evidence type="ECO:0000256" key="1">
    <source>
        <dbReference type="ARBA" id="ARBA00004651"/>
    </source>
</evidence>
<dbReference type="EMBL" id="CP119078">
    <property type="protein sequence ID" value="WED44168.1"/>
    <property type="molecule type" value="Genomic_DNA"/>
</dbReference>
<dbReference type="Pfam" id="PF00884">
    <property type="entry name" value="Sulfatase"/>
    <property type="match status" value="1"/>
</dbReference>
<feature type="domain" description="Sulfatase N-terminal" evidence="7">
    <location>
        <begin position="260"/>
        <end position="476"/>
    </location>
</feature>
<evidence type="ECO:0000256" key="5">
    <source>
        <dbReference type="ARBA" id="ARBA00023136"/>
    </source>
</evidence>
<feature type="transmembrane region" description="Helical" evidence="6">
    <location>
        <begin position="45"/>
        <end position="61"/>
    </location>
</feature>
<dbReference type="InterPro" id="IPR050448">
    <property type="entry name" value="OpgB/LTA_synthase_biosynth"/>
</dbReference>
<evidence type="ECO:0000256" key="4">
    <source>
        <dbReference type="ARBA" id="ARBA00022989"/>
    </source>
</evidence>
<dbReference type="PANTHER" id="PTHR47371:SF3">
    <property type="entry name" value="PHOSPHOGLYCEROL TRANSFERASE I"/>
    <property type="match status" value="1"/>
</dbReference>
<dbReference type="CDD" id="cd16015">
    <property type="entry name" value="LTA_synthase"/>
    <property type="match status" value="1"/>
</dbReference>
<dbReference type="InterPro" id="IPR017850">
    <property type="entry name" value="Alkaline_phosphatase_core_sf"/>
</dbReference>
<evidence type="ECO:0000259" key="7">
    <source>
        <dbReference type="Pfam" id="PF00884"/>
    </source>
</evidence>
<feature type="transmembrane region" description="Helical" evidence="6">
    <location>
        <begin position="98"/>
        <end position="122"/>
    </location>
</feature>
<gene>
    <name evidence="8" type="ORF">PXX05_05105</name>
</gene>
<keyword evidence="4 6" id="KW-1133">Transmembrane helix</keyword>
<keyword evidence="9" id="KW-1185">Reference proteome</keyword>
<accession>A0ABY8AUC0</accession>
<evidence type="ECO:0000313" key="8">
    <source>
        <dbReference type="EMBL" id="WED44168.1"/>
    </source>
</evidence>
<dbReference type="SUPFAM" id="SSF53649">
    <property type="entry name" value="Alkaline phosphatase-like"/>
    <property type="match status" value="1"/>
</dbReference>
<comment type="subcellular location">
    <subcellularLocation>
        <location evidence="1">Cell membrane</location>
        <topology evidence="1">Multi-pass membrane protein</topology>
    </subcellularLocation>
</comment>
<evidence type="ECO:0000256" key="3">
    <source>
        <dbReference type="ARBA" id="ARBA00022692"/>
    </source>
</evidence>
<sequence>MGLGYTRAALSGNIFLIGFLLWPKISLRPKLLALWPEIFALWPKIFFYFFICLLFNFSLWSKILFGEINVDELISTIAFGTDGVLSVSPGLISSFVEYVLFYSLIISLFFALSSEAILIFITDYYQQHSSLIRAIKLLLPSFLLVTALYCINQQCHFYDIISYLSKQDLAKSDDRFGNLYVDPKNITFKLNQNPKSLVMIYVESLESTYKNRELFKKNLLQSLTHLKHPHISFSEFIQTHGAEWTIAGLVSSQCGVPLKMLTVFNGNQFGENIKQFLPEALCLGDILAKFGYLNVFYQGAALNFAGKGVFFQTHHYHELYGKKEWINAGYTGADMLGWGLPDDLLFKEAKQKLSLLIEKEQLFNLTILTVDTHGPRGQINKTCIQKKGNSFEDIVSCTADEIADFINYIDNKGWMDKVIIVVTGDHIAMKNPLSDKLESATSRYIFNMIFSSQPLEKNREQLVHVDLFPTILNAIGFEWSDERLALGYSGIKPLVTKNFSFNAHLNDIDHIVYARSDKYNQLWHRIN</sequence>
<keyword evidence="2" id="KW-1003">Cell membrane</keyword>
<dbReference type="Proteomes" id="UP001222087">
    <property type="component" value="Chromosome"/>
</dbReference>
<organism evidence="8 9">
    <name type="scientific">Legionella cardiaca</name>
    <dbReference type="NCBI Taxonomy" id="1071983"/>
    <lineage>
        <taxon>Bacteria</taxon>
        <taxon>Pseudomonadati</taxon>
        <taxon>Pseudomonadota</taxon>
        <taxon>Gammaproteobacteria</taxon>
        <taxon>Legionellales</taxon>
        <taxon>Legionellaceae</taxon>
        <taxon>Legionella</taxon>
    </lineage>
</organism>
<evidence type="ECO:0000256" key="2">
    <source>
        <dbReference type="ARBA" id="ARBA00022475"/>
    </source>
</evidence>
<reference evidence="8 9" key="1">
    <citation type="submission" date="2023-02" db="EMBL/GenBank/DDBJ databases">
        <title>Genome Sequence of L. cardiaca H63T.</title>
        <authorList>
            <person name="Lopez A.E."/>
            <person name="Cianciotto N.P."/>
        </authorList>
    </citation>
    <scope>NUCLEOTIDE SEQUENCE [LARGE SCALE GENOMIC DNA]</scope>
    <source>
        <strain evidence="8 9">H63</strain>
    </source>
</reference>
<dbReference type="Gene3D" id="3.40.720.10">
    <property type="entry name" value="Alkaline Phosphatase, subunit A"/>
    <property type="match status" value="1"/>
</dbReference>
<dbReference type="PANTHER" id="PTHR47371">
    <property type="entry name" value="LIPOTEICHOIC ACID SYNTHASE"/>
    <property type="match status" value="1"/>
</dbReference>
<feature type="transmembrane region" description="Helical" evidence="6">
    <location>
        <begin position="73"/>
        <end position="92"/>
    </location>
</feature>
<evidence type="ECO:0000313" key="9">
    <source>
        <dbReference type="Proteomes" id="UP001222087"/>
    </source>
</evidence>
<proteinExistence type="predicted"/>
<feature type="transmembrane region" description="Helical" evidence="6">
    <location>
        <begin position="134"/>
        <end position="151"/>
    </location>
</feature>
<dbReference type="RefSeq" id="WP_275089985.1">
    <property type="nucleotide sequence ID" value="NZ_CP119078.1"/>
</dbReference>
<keyword evidence="5 6" id="KW-0472">Membrane</keyword>
<feature type="transmembrane region" description="Helical" evidence="6">
    <location>
        <begin position="7"/>
        <end position="25"/>
    </location>
</feature>
<keyword evidence="3 6" id="KW-0812">Transmembrane</keyword>
<evidence type="ECO:0000256" key="6">
    <source>
        <dbReference type="SAM" id="Phobius"/>
    </source>
</evidence>
<name>A0ABY8AUC0_9GAMM</name>
<dbReference type="InterPro" id="IPR000917">
    <property type="entry name" value="Sulfatase_N"/>
</dbReference>
<protein>
    <submittedName>
        <fullName evidence="8">Sulfatase-like hydrolase/transferase</fullName>
    </submittedName>
</protein>